<dbReference type="eggNOG" id="KOG2081">
    <property type="taxonomic scope" value="Eukaryota"/>
</dbReference>
<proteinExistence type="predicted"/>
<evidence type="ECO:0000313" key="3">
    <source>
        <dbReference type="Proteomes" id="UP000005666"/>
    </source>
</evidence>
<dbReference type="Proteomes" id="UP000005666">
    <property type="component" value="Chromosome 5"/>
</dbReference>
<dbReference type="SUPFAM" id="SSF48371">
    <property type="entry name" value="ARM repeat"/>
    <property type="match status" value="1"/>
</dbReference>
<dbReference type="InterPro" id="IPR057941">
    <property type="entry name" value="TPR_TNPO3_IPO13_2nd"/>
</dbReference>
<reference evidence="2 3" key="1">
    <citation type="journal article" date="2011" name="Proc. Natl. Acad. Sci. U.S.A.">
        <title>Evolutionary erosion of yeast sex chromosomes by mating-type switching accidents.</title>
        <authorList>
            <person name="Gordon J.L."/>
            <person name="Armisen D."/>
            <person name="Proux-Wera E."/>
            <person name="Oheigeartaigh S.S."/>
            <person name="Byrne K.P."/>
            <person name="Wolfe K.H."/>
        </authorList>
    </citation>
    <scope>NUCLEOTIDE SEQUENCE [LARGE SCALE GENOMIC DNA]</scope>
    <source>
        <strain evidence="3">ATCC 24235 / CBS 4417 / NBRC 1672 / NRRL Y-8282 / UCD 70-5</strain>
    </source>
</reference>
<dbReference type="Gene3D" id="1.25.10.10">
    <property type="entry name" value="Leucine-rich Repeat Variant"/>
    <property type="match status" value="1"/>
</dbReference>
<dbReference type="OMA" id="LECITSW"/>
<dbReference type="HOGENOM" id="CLU_005996_0_0_1"/>
<dbReference type="SMART" id="SM00913">
    <property type="entry name" value="IBN_N"/>
    <property type="match status" value="1"/>
</dbReference>
<dbReference type="PANTHER" id="PTHR12363">
    <property type="entry name" value="TRANSPORTIN 3 AND IMPORTIN 13"/>
    <property type="match status" value="1"/>
</dbReference>
<dbReference type="GO" id="GO:0008139">
    <property type="term" value="F:nuclear localization sequence binding"/>
    <property type="evidence" value="ECO:0007669"/>
    <property type="project" value="EnsemblFungi"/>
</dbReference>
<dbReference type="InterPro" id="IPR001494">
    <property type="entry name" value="Importin-beta_N"/>
</dbReference>
<dbReference type="InterPro" id="IPR058537">
    <property type="entry name" value="TPR_TNPO3_IPO13_4th"/>
</dbReference>
<feature type="domain" description="Importin N-terminal" evidence="1">
    <location>
        <begin position="29"/>
        <end position="96"/>
    </location>
</feature>
<sequence length="965" mass="110404">MSKPFTIENIQVALQCISSNVTQFEKTEALGYLEHFQKSTEAWKTCHEILGMNNGALVELGVFAAQTLRNKVTYDLNQLDGNLSQFKESLINFLILHTNKLIVTQLNVALARLAIQYLQWINPITEIINYLNPYPDKLLGFLKILPEETLDVNSTPLSEDEFNSRTHELVTTIGGDVLKFLVTCEELLKSNTAQNVITLEHILRCLSSWSFEFPLDELLSVQSLISLVFETLQNKNEDDPDAFDAAVDCLSVIIKESRDASNEQLILSLYEQLLTLQMKHLPNILTAASCDEYDDDLMESMTRIFVEAGEAWIVFISKSPQTYHQLVTILLMFTSKNSDLEIAAYTFPFWFDLKQNLVLPRYQDSKIQYTPIFIELIGCIITHLQYPLESFSSKEEEDKFKDFRYHMGDVLKDCTAVVGTTNALTQPLNRIKDAISTQKSWQHIEAPLFSLRTMASEVSLSEKVLLPEIFNILVTLPEQPQIRYAATLVLGRYTEWTAKHPELLELQLQYIFKGFEIANGSSDTLTASSHSLMYFCSDCSTLLSTYIDQLFEFYFNVQDSIDIISCFELSQGLSAVLNKQPNEVISSKFQILIDNNLGKLNKLVLSWQNDRSKYSNLVADQIDLLYAFFEELKPRYDYPQQGQEPLLPQLEYIWSALHHLLVDLGALDDTLIVERTTKLLRKLFENFHIFCGPFLSSVVEFLANGYRVTGLGSYLWCTGAIVVVYGDDESLPISPEIKEAVWQFAVSQNNTFIQNFKSIDKSTLDNYFESIMDFFSMISDLLMFYPEHFIMSEELLGNVTDVALESVTNLGNYDAYTFILRCLDDLISWGFKTPPISTIALEYVPDEWRKMIINELVIKRGSQITMSIFVGLVTNFNNNVHSDAISCLVKLFRIALETNNNDPIICITWLTQALAQFNNISVKEKDDLTNSVVKGLNARDYRKAREGIRGFINWYLRRNVDTRYD</sequence>
<dbReference type="Pfam" id="PF08389">
    <property type="entry name" value="Xpo1"/>
    <property type="match status" value="1"/>
</dbReference>
<protein>
    <recommendedName>
        <fullName evidence="1">Importin N-terminal domain-containing protein</fullName>
    </recommendedName>
</protein>
<dbReference type="GO" id="GO:0006606">
    <property type="term" value="P:protein import into nucleus"/>
    <property type="evidence" value="ECO:0007669"/>
    <property type="project" value="EnsemblFungi"/>
</dbReference>
<accession>G8BTS2</accession>
<dbReference type="KEGG" id="tpf:TPHA_0E02080"/>
<gene>
    <name evidence="2" type="primary">TPHA0E02080</name>
    <name evidence="2" type="ordered locus">TPHA_0E02080</name>
</gene>
<dbReference type="Pfam" id="PF24140">
    <property type="entry name" value="TPR_TNPO3_IPO13_3rd"/>
    <property type="match status" value="1"/>
</dbReference>
<keyword evidence="3" id="KW-1185">Reference proteome</keyword>
<dbReference type="Pfam" id="PF24138">
    <property type="entry name" value="TPR_TNPO3_IPO13_2nd"/>
    <property type="match status" value="1"/>
</dbReference>
<dbReference type="GO" id="GO:0035719">
    <property type="term" value="P:tRNA import into nucleus"/>
    <property type="evidence" value="ECO:0007669"/>
    <property type="project" value="EnsemblFungi"/>
</dbReference>
<dbReference type="InterPro" id="IPR016024">
    <property type="entry name" value="ARM-type_fold"/>
</dbReference>
<dbReference type="PANTHER" id="PTHR12363:SF53">
    <property type="entry name" value="MRNA TRANSPORT REGULATOR MTR10"/>
    <property type="match status" value="1"/>
</dbReference>
<dbReference type="InterPro" id="IPR051345">
    <property type="entry name" value="Importin_beta-like_NTR"/>
</dbReference>
<dbReference type="STRING" id="1071381.G8BTS2"/>
<dbReference type="RefSeq" id="XP_003685734.1">
    <property type="nucleotide sequence ID" value="XM_003685686.1"/>
</dbReference>
<dbReference type="GO" id="GO:0005737">
    <property type="term" value="C:cytoplasm"/>
    <property type="evidence" value="ECO:0007669"/>
    <property type="project" value="EnsemblFungi"/>
</dbReference>
<dbReference type="GO" id="GO:0005634">
    <property type="term" value="C:nucleus"/>
    <property type="evidence" value="ECO:0007669"/>
    <property type="project" value="EnsemblFungi"/>
</dbReference>
<organism evidence="2 3">
    <name type="scientific">Tetrapisispora phaffii (strain ATCC 24235 / CBS 4417 / NBRC 1672 / NRRL Y-8282 / UCD 70-5)</name>
    <name type="common">Yeast</name>
    <name type="synonym">Fabospora phaffii</name>
    <dbReference type="NCBI Taxonomy" id="1071381"/>
    <lineage>
        <taxon>Eukaryota</taxon>
        <taxon>Fungi</taxon>
        <taxon>Dikarya</taxon>
        <taxon>Ascomycota</taxon>
        <taxon>Saccharomycotina</taxon>
        <taxon>Saccharomycetes</taxon>
        <taxon>Saccharomycetales</taxon>
        <taxon>Saccharomycetaceae</taxon>
        <taxon>Tetrapisispora</taxon>
    </lineage>
</organism>
<dbReference type="EMBL" id="HE612860">
    <property type="protein sequence ID" value="CCE63300.1"/>
    <property type="molecule type" value="Genomic_DNA"/>
</dbReference>
<name>G8BTS2_TETPH</name>
<dbReference type="AlphaFoldDB" id="G8BTS2"/>
<dbReference type="InterPro" id="IPR057942">
    <property type="entry name" value="TPR_TNPO3_IPO13_3rd"/>
</dbReference>
<evidence type="ECO:0000259" key="1">
    <source>
        <dbReference type="SMART" id="SM00913"/>
    </source>
</evidence>
<dbReference type="Pfam" id="PF24139">
    <property type="entry name" value="TPR_TNPO3_IPO13_4th"/>
    <property type="match status" value="1"/>
</dbReference>
<dbReference type="GO" id="GO:0061015">
    <property type="term" value="P:snRNA import into nucleus"/>
    <property type="evidence" value="ECO:0007669"/>
    <property type="project" value="EnsemblFungi"/>
</dbReference>
<dbReference type="InterPro" id="IPR011989">
    <property type="entry name" value="ARM-like"/>
</dbReference>
<dbReference type="GeneID" id="11531339"/>
<dbReference type="GO" id="GO:0031267">
    <property type="term" value="F:small GTPase binding"/>
    <property type="evidence" value="ECO:0007669"/>
    <property type="project" value="InterPro"/>
</dbReference>
<dbReference type="OrthoDB" id="435593at2759"/>
<dbReference type="InterPro" id="IPR013598">
    <property type="entry name" value="Exportin-1/Importin-b-like"/>
</dbReference>
<evidence type="ECO:0000313" key="2">
    <source>
        <dbReference type="EMBL" id="CCE63300.1"/>
    </source>
</evidence>